<feature type="domain" description="Putative restriction endonuclease" evidence="1">
    <location>
        <begin position="14"/>
        <end position="185"/>
    </location>
</feature>
<dbReference type="InterPro" id="IPR012296">
    <property type="entry name" value="Nuclease_put_TT1808"/>
</dbReference>
<protein>
    <submittedName>
        <fullName evidence="2">Uma2 family endonuclease</fullName>
    </submittedName>
</protein>
<proteinExistence type="predicted"/>
<keyword evidence="3" id="KW-1185">Reference proteome</keyword>
<dbReference type="RefSeq" id="WP_304541990.1">
    <property type="nucleotide sequence ID" value="NZ_JARPTC010000008.1"/>
</dbReference>
<dbReference type="InterPro" id="IPR008538">
    <property type="entry name" value="Uma2"/>
</dbReference>
<dbReference type="PANTHER" id="PTHR36558:SF1">
    <property type="entry name" value="RESTRICTION ENDONUCLEASE DOMAIN-CONTAINING PROTEIN-RELATED"/>
    <property type="match status" value="1"/>
</dbReference>
<dbReference type="Pfam" id="PF05685">
    <property type="entry name" value="Uma2"/>
    <property type="match status" value="1"/>
</dbReference>
<accession>A0AAW7ZC30</accession>
<dbReference type="PANTHER" id="PTHR36558">
    <property type="entry name" value="GLR1098 PROTEIN"/>
    <property type="match status" value="1"/>
</dbReference>
<name>A0AAW7ZC30_9FIRM</name>
<keyword evidence="2" id="KW-0540">Nuclease</keyword>
<dbReference type="AlphaFoldDB" id="A0AAW7ZC30"/>
<organism evidence="2 3">
    <name type="scientific">Desulforamulus aquiferis</name>
    <dbReference type="NCBI Taxonomy" id="1397668"/>
    <lineage>
        <taxon>Bacteria</taxon>
        <taxon>Bacillati</taxon>
        <taxon>Bacillota</taxon>
        <taxon>Clostridia</taxon>
        <taxon>Eubacteriales</taxon>
        <taxon>Peptococcaceae</taxon>
        <taxon>Desulforamulus</taxon>
    </lineage>
</organism>
<keyword evidence="2" id="KW-0378">Hydrolase</keyword>
<reference evidence="2" key="2">
    <citation type="submission" date="2023-03" db="EMBL/GenBank/DDBJ databases">
        <authorList>
            <person name="Zhang Z."/>
        </authorList>
    </citation>
    <scope>NUCLEOTIDE SEQUENCE</scope>
    <source>
        <strain evidence="2">DSA</strain>
    </source>
</reference>
<gene>
    <name evidence="2" type="ORF">P6N53_06540</name>
</gene>
<evidence type="ECO:0000313" key="3">
    <source>
        <dbReference type="Proteomes" id="UP001172911"/>
    </source>
</evidence>
<dbReference type="Proteomes" id="UP001172911">
    <property type="component" value="Unassembled WGS sequence"/>
</dbReference>
<sequence length="192" mass="22283">MAVIPGKHQRYSYQDYKQWPMDKQWELIEGVAYALSPAPSTEHQLISGNLFFIIKSYLRTFENDCMVFYSPYDVLLKGKEEDEDNCSTVVQPDLLVVCDKSKIKAKYCLGAPDWIVEISSPSAPSMDYVKKLHLYEKHGVREYWIINPQNKQVMIFRLRDNGEYDMPEIYIEKGIANVGVFEGLKIKVEDLI</sequence>
<dbReference type="CDD" id="cd06260">
    <property type="entry name" value="DUF820-like"/>
    <property type="match status" value="1"/>
</dbReference>
<keyword evidence="2" id="KW-0255">Endonuclease</keyword>
<dbReference type="InterPro" id="IPR011335">
    <property type="entry name" value="Restrct_endonuc-II-like"/>
</dbReference>
<dbReference type="EMBL" id="JARPTC010000008">
    <property type="protein sequence ID" value="MDO7786877.1"/>
    <property type="molecule type" value="Genomic_DNA"/>
</dbReference>
<dbReference type="GO" id="GO:0004519">
    <property type="term" value="F:endonuclease activity"/>
    <property type="evidence" value="ECO:0007669"/>
    <property type="project" value="UniProtKB-KW"/>
</dbReference>
<dbReference type="Gene3D" id="3.90.1570.10">
    <property type="entry name" value="tt1808, chain A"/>
    <property type="match status" value="1"/>
</dbReference>
<evidence type="ECO:0000259" key="1">
    <source>
        <dbReference type="Pfam" id="PF05685"/>
    </source>
</evidence>
<comment type="caution">
    <text evidence="2">The sequence shown here is derived from an EMBL/GenBank/DDBJ whole genome shotgun (WGS) entry which is preliminary data.</text>
</comment>
<reference evidence="2" key="1">
    <citation type="journal article" date="2023" name="J. Hazard. Mater.">
        <title>Anaerobic biodegradation of pyrene and benzo[a]pyrene by a new sulfate-reducing Desulforamulus aquiferis strain DSA.</title>
        <authorList>
            <person name="Zhang Z."/>
            <person name="Sun J."/>
            <person name="Gong X."/>
            <person name="Wang C."/>
            <person name="Wang H."/>
        </authorList>
    </citation>
    <scope>NUCLEOTIDE SEQUENCE</scope>
    <source>
        <strain evidence="2">DSA</strain>
    </source>
</reference>
<dbReference type="SUPFAM" id="SSF52980">
    <property type="entry name" value="Restriction endonuclease-like"/>
    <property type="match status" value="1"/>
</dbReference>
<evidence type="ECO:0000313" key="2">
    <source>
        <dbReference type="EMBL" id="MDO7786877.1"/>
    </source>
</evidence>